<name>A0A453CEE3_AEGTS</name>
<reference evidence="3" key="1">
    <citation type="journal article" date="2014" name="Science">
        <title>Ancient hybridizations among the ancestral genomes of bread wheat.</title>
        <authorList>
            <consortium name="International Wheat Genome Sequencing Consortium,"/>
            <person name="Marcussen T."/>
            <person name="Sandve S.R."/>
            <person name="Heier L."/>
            <person name="Spannagl M."/>
            <person name="Pfeifer M."/>
            <person name="Jakobsen K.S."/>
            <person name="Wulff B.B."/>
            <person name="Steuernagel B."/>
            <person name="Mayer K.F."/>
            <person name="Olsen O.A."/>
        </authorList>
    </citation>
    <scope>NUCLEOTIDE SEQUENCE [LARGE SCALE GENOMIC DNA]</scope>
    <source>
        <strain evidence="3">cv. AL8/78</strain>
    </source>
</reference>
<reference evidence="2" key="5">
    <citation type="journal article" date="2021" name="G3 (Bethesda)">
        <title>Aegilops tauschii genome assembly Aet v5.0 features greater sequence contiguity and improved annotation.</title>
        <authorList>
            <person name="Wang L."/>
            <person name="Zhu T."/>
            <person name="Rodriguez J.C."/>
            <person name="Deal K.R."/>
            <person name="Dubcovsky J."/>
            <person name="McGuire P.E."/>
            <person name="Lux T."/>
            <person name="Spannagl M."/>
            <person name="Mayer K.F.X."/>
            <person name="Baldrich P."/>
            <person name="Meyers B.C."/>
            <person name="Huo N."/>
            <person name="Gu Y.Q."/>
            <person name="Zhou H."/>
            <person name="Devos K.M."/>
            <person name="Bennetzen J.L."/>
            <person name="Unver T."/>
            <person name="Budak H."/>
            <person name="Gulick P.J."/>
            <person name="Galiba G."/>
            <person name="Kalapos B."/>
            <person name="Nelson D.R."/>
            <person name="Li P."/>
            <person name="You F.M."/>
            <person name="Luo M.C."/>
            <person name="Dvorak J."/>
        </authorList>
    </citation>
    <scope>NUCLEOTIDE SEQUENCE [LARGE SCALE GENOMIC DNA]</scope>
    <source>
        <strain evidence="2">cv. AL8/78</strain>
    </source>
</reference>
<dbReference type="PANTHER" id="PTHR47906">
    <property type="entry name" value="OSJNBB0050O03.9 PROTEIN-RELATED"/>
    <property type="match status" value="1"/>
</dbReference>
<reference evidence="2" key="4">
    <citation type="submission" date="2019-03" db="UniProtKB">
        <authorList>
            <consortium name="EnsemblPlants"/>
        </authorList>
    </citation>
    <scope>IDENTIFICATION</scope>
</reference>
<dbReference type="Proteomes" id="UP000015105">
    <property type="component" value="Chromosome 2D"/>
</dbReference>
<dbReference type="PANTHER" id="PTHR47906:SF3">
    <property type="entry name" value="EXPRESSED PROTEIN"/>
    <property type="match status" value="1"/>
</dbReference>
<protein>
    <submittedName>
        <fullName evidence="2">Uncharacterized protein</fullName>
    </submittedName>
</protein>
<feature type="region of interest" description="Disordered" evidence="1">
    <location>
        <begin position="33"/>
        <end position="86"/>
    </location>
</feature>
<proteinExistence type="predicted"/>
<reference evidence="3" key="2">
    <citation type="journal article" date="2017" name="Nat. Plants">
        <title>The Aegilops tauschii genome reveals multiple impacts of transposons.</title>
        <authorList>
            <person name="Zhao G."/>
            <person name="Zou C."/>
            <person name="Li K."/>
            <person name="Wang K."/>
            <person name="Li T."/>
            <person name="Gao L."/>
            <person name="Zhang X."/>
            <person name="Wang H."/>
            <person name="Yang Z."/>
            <person name="Liu X."/>
            <person name="Jiang W."/>
            <person name="Mao L."/>
            <person name="Kong X."/>
            <person name="Jiao Y."/>
            <person name="Jia J."/>
        </authorList>
    </citation>
    <scope>NUCLEOTIDE SEQUENCE [LARGE SCALE GENOMIC DNA]</scope>
    <source>
        <strain evidence="3">cv. AL8/78</strain>
    </source>
</reference>
<dbReference type="AlphaFoldDB" id="A0A453CEE3"/>
<reference evidence="2" key="3">
    <citation type="journal article" date="2017" name="Nature">
        <title>Genome sequence of the progenitor of the wheat D genome Aegilops tauschii.</title>
        <authorList>
            <person name="Luo M.C."/>
            <person name="Gu Y.Q."/>
            <person name="Puiu D."/>
            <person name="Wang H."/>
            <person name="Twardziok S.O."/>
            <person name="Deal K.R."/>
            <person name="Huo N."/>
            <person name="Zhu T."/>
            <person name="Wang L."/>
            <person name="Wang Y."/>
            <person name="McGuire P.E."/>
            <person name="Liu S."/>
            <person name="Long H."/>
            <person name="Ramasamy R.K."/>
            <person name="Rodriguez J.C."/>
            <person name="Van S.L."/>
            <person name="Yuan L."/>
            <person name="Wang Z."/>
            <person name="Xia Z."/>
            <person name="Xiao L."/>
            <person name="Anderson O.D."/>
            <person name="Ouyang S."/>
            <person name="Liang Y."/>
            <person name="Zimin A.V."/>
            <person name="Pertea G."/>
            <person name="Qi P."/>
            <person name="Bennetzen J.L."/>
            <person name="Dai X."/>
            <person name="Dawson M.W."/>
            <person name="Muller H.G."/>
            <person name="Kugler K."/>
            <person name="Rivarola-Duarte L."/>
            <person name="Spannagl M."/>
            <person name="Mayer K.F.X."/>
            <person name="Lu F.H."/>
            <person name="Bevan M.W."/>
            <person name="Leroy P."/>
            <person name="Li P."/>
            <person name="You F.M."/>
            <person name="Sun Q."/>
            <person name="Liu Z."/>
            <person name="Lyons E."/>
            <person name="Wicker T."/>
            <person name="Salzberg S.L."/>
            <person name="Devos K.M."/>
            <person name="Dvorak J."/>
        </authorList>
    </citation>
    <scope>NUCLEOTIDE SEQUENCE [LARGE SCALE GENOMIC DNA]</scope>
    <source>
        <strain evidence="2">cv. AL8/78</strain>
    </source>
</reference>
<dbReference type="Gramene" id="AET2Gv20816400.2">
    <property type="protein sequence ID" value="AET2Gv20816400.2"/>
    <property type="gene ID" value="AET2Gv20816400"/>
</dbReference>
<dbReference type="EnsemblPlants" id="AET2Gv20816400.2">
    <property type="protein sequence ID" value="AET2Gv20816400.2"/>
    <property type="gene ID" value="AET2Gv20816400"/>
</dbReference>
<evidence type="ECO:0000313" key="2">
    <source>
        <dbReference type="EnsemblPlants" id="AET2Gv20816400.2"/>
    </source>
</evidence>
<organism evidence="2 3">
    <name type="scientific">Aegilops tauschii subsp. strangulata</name>
    <name type="common">Goatgrass</name>
    <dbReference type="NCBI Taxonomy" id="200361"/>
    <lineage>
        <taxon>Eukaryota</taxon>
        <taxon>Viridiplantae</taxon>
        <taxon>Streptophyta</taxon>
        <taxon>Embryophyta</taxon>
        <taxon>Tracheophyta</taxon>
        <taxon>Spermatophyta</taxon>
        <taxon>Magnoliopsida</taxon>
        <taxon>Liliopsida</taxon>
        <taxon>Poales</taxon>
        <taxon>Poaceae</taxon>
        <taxon>BOP clade</taxon>
        <taxon>Pooideae</taxon>
        <taxon>Triticodae</taxon>
        <taxon>Triticeae</taxon>
        <taxon>Triticinae</taxon>
        <taxon>Aegilops</taxon>
    </lineage>
</organism>
<accession>A0A453CEE3</accession>
<sequence>RLSDLHRSSTFPSRFAPTGYPLILFHPSPPIPSPFFPSSVSPPATRSAQGPRQSPDPVGYRQRARPDPPEQSRMGEQKEGAKHEVARSRDNYMSWSDDCTKYMLEWYIEKQRDKPPTFKWKAQHHLQCANDLNDKFGITATAKQVHRHFRSFKEKWKWIKLAKGRSGYGFDKVLNKFNIDKSEKSPSKLGVSSLQLTFLFA</sequence>
<evidence type="ECO:0000313" key="3">
    <source>
        <dbReference type="Proteomes" id="UP000015105"/>
    </source>
</evidence>
<keyword evidence="3" id="KW-1185">Reference proteome</keyword>
<feature type="compositionally biased region" description="Basic and acidic residues" evidence="1">
    <location>
        <begin position="64"/>
        <end position="86"/>
    </location>
</feature>
<evidence type="ECO:0000256" key="1">
    <source>
        <dbReference type="SAM" id="MobiDB-lite"/>
    </source>
</evidence>